<sequence length="178" mass="20568">MASVSDVSLPLCAGEDTFELHAVQLELEDVERQIRILLEKQAELRERQTALETSRAADAHQSSLMLHAGVNDTRLRQTEVLKQDFRSLIETVRATSPTTWIIVSGPFPTYRRGHERFSRLFAFNEWLMSWCNEQKLLFVNNWNLFWERPRLFRADGLHPSSIGADLLSENISKTLRTV</sequence>
<protein>
    <recommendedName>
        <fullName evidence="2">SGNH hydrolase-type esterase domain-containing protein</fullName>
    </recommendedName>
</protein>
<gene>
    <name evidence="3" type="ORF">DPX16_20220</name>
</gene>
<evidence type="ECO:0000313" key="4">
    <source>
        <dbReference type="Proteomes" id="UP000281406"/>
    </source>
</evidence>
<dbReference type="EMBL" id="RJVU01079141">
    <property type="protein sequence ID" value="ROI15682.1"/>
    <property type="molecule type" value="Genomic_DNA"/>
</dbReference>
<evidence type="ECO:0000313" key="3">
    <source>
        <dbReference type="EMBL" id="ROI15682.1"/>
    </source>
</evidence>
<dbReference type="Pfam" id="PF13472">
    <property type="entry name" value="Lipase_GDSL_2"/>
    <property type="match status" value="1"/>
</dbReference>
<keyword evidence="4" id="KW-1185">Reference proteome</keyword>
<dbReference type="OrthoDB" id="10072345at2759"/>
<dbReference type="Gene3D" id="3.40.50.12700">
    <property type="match status" value="1"/>
</dbReference>
<keyword evidence="1" id="KW-0175">Coiled coil</keyword>
<dbReference type="Proteomes" id="UP000281406">
    <property type="component" value="Unassembled WGS sequence"/>
</dbReference>
<dbReference type="CDD" id="cd00229">
    <property type="entry name" value="SGNH_hydrolase"/>
    <property type="match status" value="1"/>
</dbReference>
<proteinExistence type="predicted"/>
<feature type="domain" description="SGNH hydrolase-type esterase" evidence="2">
    <location>
        <begin position="55"/>
        <end position="165"/>
    </location>
</feature>
<dbReference type="InterPro" id="IPR013830">
    <property type="entry name" value="SGNH_hydro"/>
</dbReference>
<dbReference type="SUPFAM" id="SSF52266">
    <property type="entry name" value="SGNH hydrolase"/>
    <property type="match status" value="1"/>
</dbReference>
<dbReference type="AlphaFoldDB" id="A0A3N0XE64"/>
<comment type="caution">
    <text evidence="3">The sequence shown here is derived from an EMBL/GenBank/DDBJ whole genome shotgun (WGS) entry which is preliminary data.</text>
</comment>
<evidence type="ECO:0000259" key="2">
    <source>
        <dbReference type="Pfam" id="PF13472"/>
    </source>
</evidence>
<accession>A0A3N0XE64</accession>
<name>A0A3N0XE64_ANAGA</name>
<feature type="coiled-coil region" evidence="1">
    <location>
        <begin position="20"/>
        <end position="47"/>
    </location>
</feature>
<reference evidence="3 4" key="1">
    <citation type="submission" date="2018-10" db="EMBL/GenBank/DDBJ databases">
        <title>Genome assembly for a Yunnan-Guizhou Plateau 3E fish, Anabarilius grahami (Regan), and its evolutionary and genetic applications.</title>
        <authorList>
            <person name="Jiang W."/>
        </authorList>
    </citation>
    <scope>NUCLEOTIDE SEQUENCE [LARGE SCALE GENOMIC DNA]</scope>
    <source>
        <strain evidence="3">AG-KIZ</strain>
        <tissue evidence="3">Muscle</tissue>
    </source>
</reference>
<organism evidence="3 4">
    <name type="scientific">Anabarilius grahami</name>
    <name type="common">Kanglang fish</name>
    <name type="synonym">Barilius grahami</name>
    <dbReference type="NCBI Taxonomy" id="495550"/>
    <lineage>
        <taxon>Eukaryota</taxon>
        <taxon>Metazoa</taxon>
        <taxon>Chordata</taxon>
        <taxon>Craniata</taxon>
        <taxon>Vertebrata</taxon>
        <taxon>Euteleostomi</taxon>
        <taxon>Actinopterygii</taxon>
        <taxon>Neopterygii</taxon>
        <taxon>Teleostei</taxon>
        <taxon>Ostariophysi</taxon>
        <taxon>Cypriniformes</taxon>
        <taxon>Xenocyprididae</taxon>
        <taxon>Xenocypridinae</taxon>
        <taxon>Xenocypridinae incertae sedis</taxon>
        <taxon>Anabarilius</taxon>
    </lineage>
</organism>
<evidence type="ECO:0000256" key="1">
    <source>
        <dbReference type="SAM" id="Coils"/>
    </source>
</evidence>